<protein>
    <submittedName>
        <fullName evidence="1">Uncharacterized protein</fullName>
    </submittedName>
</protein>
<dbReference type="AlphaFoldDB" id="A0AAN7V770"/>
<dbReference type="EMBL" id="JAVRBK010000008">
    <property type="protein sequence ID" value="KAK5639721.1"/>
    <property type="molecule type" value="Genomic_DNA"/>
</dbReference>
<name>A0AAN7V770_9COLE</name>
<evidence type="ECO:0000313" key="1">
    <source>
        <dbReference type="EMBL" id="KAK5639721.1"/>
    </source>
</evidence>
<dbReference type="Proteomes" id="UP001329430">
    <property type="component" value="Chromosome 8"/>
</dbReference>
<comment type="caution">
    <text evidence="1">The sequence shown here is derived from an EMBL/GenBank/DDBJ whole genome shotgun (WGS) entry which is preliminary data.</text>
</comment>
<gene>
    <name evidence="1" type="ORF">RI129_010532</name>
</gene>
<reference evidence="1 2" key="1">
    <citation type="journal article" date="2024" name="Insects">
        <title>An Improved Chromosome-Level Genome Assembly of the Firefly Pyrocoelia pectoralis.</title>
        <authorList>
            <person name="Fu X."/>
            <person name="Meyer-Rochow V.B."/>
            <person name="Ballantyne L."/>
            <person name="Zhu X."/>
        </authorList>
    </citation>
    <scope>NUCLEOTIDE SEQUENCE [LARGE SCALE GENOMIC DNA]</scope>
    <source>
        <strain evidence="1">XCY_ONT2</strain>
    </source>
</reference>
<keyword evidence="2" id="KW-1185">Reference proteome</keyword>
<sequence length="407" mass="47460">MYPYPYKRRKYGAGGVNLGGWGPFQSLNFNYLGHQSSPYLSPTFTSFDDHPPRRNGTQTIQSVPEVSSTTNFPQLGEPTCSSDLPVITTQTASLSPQLITIKDEGLTMTIPKPFYKYLAQQDGLNFRNLIRQHLNVVVNFINPEAAHFVSCKLEGQNDNLEKAKTAILTFCEKGQLTKENLKQLVSFETIYKDKNSVKKNLAILNNPNVAWFYKAINLHDHILQLVAKIKDIFSDEVYKKCEDELMIAYRKLNTIFIAKLQNGDDKLHMDILERSTDIAEVKKSFSYVFNSNRRIFDDYEELLDQLEIKFHSSTSEKASKECELEQLKRKVVSMCNSFEWHVDRNRMIDRYARIIINNYRDEDIDIFRNEFKKINNRFLVYQIHAKAKNKRRKRRRAGIKPYNLIKR</sequence>
<accession>A0AAN7V770</accession>
<organism evidence="1 2">
    <name type="scientific">Pyrocoelia pectoralis</name>
    <dbReference type="NCBI Taxonomy" id="417401"/>
    <lineage>
        <taxon>Eukaryota</taxon>
        <taxon>Metazoa</taxon>
        <taxon>Ecdysozoa</taxon>
        <taxon>Arthropoda</taxon>
        <taxon>Hexapoda</taxon>
        <taxon>Insecta</taxon>
        <taxon>Pterygota</taxon>
        <taxon>Neoptera</taxon>
        <taxon>Endopterygota</taxon>
        <taxon>Coleoptera</taxon>
        <taxon>Polyphaga</taxon>
        <taxon>Elateriformia</taxon>
        <taxon>Elateroidea</taxon>
        <taxon>Lampyridae</taxon>
        <taxon>Lampyrinae</taxon>
        <taxon>Pyrocoelia</taxon>
    </lineage>
</organism>
<proteinExistence type="predicted"/>
<evidence type="ECO:0000313" key="2">
    <source>
        <dbReference type="Proteomes" id="UP001329430"/>
    </source>
</evidence>